<evidence type="ECO:0000313" key="2">
    <source>
        <dbReference type="EMBL" id="SHH71897.1"/>
    </source>
</evidence>
<organism evidence="2 3">
    <name type="scientific">Desulfofustis glycolicus DSM 9705</name>
    <dbReference type="NCBI Taxonomy" id="1121409"/>
    <lineage>
        <taxon>Bacteria</taxon>
        <taxon>Pseudomonadati</taxon>
        <taxon>Thermodesulfobacteriota</taxon>
        <taxon>Desulfobulbia</taxon>
        <taxon>Desulfobulbales</taxon>
        <taxon>Desulfocapsaceae</taxon>
        <taxon>Desulfofustis</taxon>
    </lineage>
</organism>
<gene>
    <name evidence="2" type="ORF">SAMN02745124_01598</name>
</gene>
<evidence type="ECO:0000256" key="1">
    <source>
        <dbReference type="SAM" id="MobiDB-lite"/>
    </source>
</evidence>
<dbReference type="AlphaFoldDB" id="A0A1M5V9I4"/>
<dbReference type="EMBL" id="FQXS01000007">
    <property type="protein sequence ID" value="SHH71897.1"/>
    <property type="molecule type" value="Genomic_DNA"/>
</dbReference>
<reference evidence="2 3" key="1">
    <citation type="submission" date="2016-11" db="EMBL/GenBank/DDBJ databases">
        <authorList>
            <person name="Jaros S."/>
            <person name="Januszkiewicz K."/>
            <person name="Wedrychowicz H."/>
        </authorList>
    </citation>
    <scope>NUCLEOTIDE SEQUENCE [LARGE SCALE GENOMIC DNA]</scope>
    <source>
        <strain evidence="2 3">DSM 9705</strain>
    </source>
</reference>
<name>A0A1M5V9I4_9BACT</name>
<evidence type="ECO:0000313" key="3">
    <source>
        <dbReference type="Proteomes" id="UP000184139"/>
    </source>
</evidence>
<sequence length="93" mass="10617">MDGLSADLGDQPIRPQRSSRREDQPAHPTTIPIFMLRCDHQSWRLERQEKARVNQRKTTLQNRRLPTLTIFVPLGATVQPLSVIFSPSILTAD</sequence>
<keyword evidence="3" id="KW-1185">Reference proteome</keyword>
<accession>A0A1M5V9I4</accession>
<dbReference type="Proteomes" id="UP000184139">
    <property type="component" value="Unassembled WGS sequence"/>
</dbReference>
<proteinExistence type="predicted"/>
<protein>
    <submittedName>
        <fullName evidence="2">Uncharacterized protein</fullName>
    </submittedName>
</protein>
<feature type="region of interest" description="Disordered" evidence="1">
    <location>
        <begin position="1"/>
        <end position="29"/>
    </location>
</feature>